<evidence type="ECO:0000313" key="2">
    <source>
        <dbReference type="Proteomes" id="UP000003688"/>
    </source>
</evidence>
<dbReference type="EMBL" id="ABOX02000001">
    <property type="protein sequence ID" value="EEF63391.1"/>
    <property type="molecule type" value="Genomic_DNA"/>
</dbReference>
<comment type="caution">
    <text evidence="1">The sequence shown here is derived from an EMBL/GenBank/DDBJ whole genome shotgun (WGS) entry which is preliminary data.</text>
</comment>
<evidence type="ECO:0000313" key="1">
    <source>
        <dbReference type="EMBL" id="EEF63391.1"/>
    </source>
</evidence>
<organism evidence="1 2">
    <name type="scientific">Pedosphaera parvula (strain Ellin514)</name>
    <dbReference type="NCBI Taxonomy" id="320771"/>
    <lineage>
        <taxon>Bacteria</taxon>
        <taxon>Pseudomonadati</taxon>
        <taxon>Verrucomicrobiota</taxon>
        <taxon>Pedosphaerae</taxon>
        <taxon>Pedosphaerales</taxon>
        <taxon>Pedosphaeraceae</taxon>
        <taxon>Pedosphaera</taxon>
    </lineage>
</organism>
<proteinExistence type="predicted"/>
<name>B9XA50_PEDPL</name>
<dbReference type="Proteomes" id="UP000003688">
    <property type="component" value="Unassembled WGS sequence"/>
</dbReference>
<reference evidence="1 2" key="1">
    <citation type="journal article" date="2011" name="J. Bacteriol.">
        <title>Genome sequence of 'Pedosphaera parvula' Ellin514, an aerobic Verrucomicrobial isolate from pasture soil.</title>
        <authorList>
            <person name="Kant R."/>
            <person name="van Passel M.W."/>
            <person name="Sangwan P."/>
            <person name="Palva A."/>
            <person name="Lucas S."/>
            <person name="Copeland A."/>
            <person name="Lapidus A."/>
            <person name="Glavina Del Rio T."/>
            <person name="Dalin E."/>
            <person name="Tice H."/>
            <person name="Bruce D."/>
            <person name="Goodwin L."/>
            <person name="Pitluck S."/>
            <person name="Chertkov O."/>
            <person name="Larimer F.W."/>
            <person name="Land M.L."/>
            <person name="Hauser L."/>
            <person name="Brettin T.S."/>
            <person name="Detter J.C."/>
            <person name="Han S."/>
            <person name="de Vos W.M."/>
            <person name="Janssen P.H."/>
            <person name="Smidt H."/>
        </authorList>
    </citation>
    <scope>NUCLEOTIDE SEQUENCE [LARGE SCALE GENOMIC DNA]</scope>
    <source>
        <strain evidence="1 2">Ellin514</strain>
    </source>
</reference>
<keyword evidence="2" id="KW-1185">Reference proteome</keyword>
<gene>
    <name evidence="1" type="ORF">Cflav_PD6026</name>
</gene>
<protein>
    <submittedName>
        <fullName evidence="1">Uncharacterized protein</fullName>
    </submittedName>
</protein>
<dbReference type="AlphaFoldDB" id="B9XA50"/>
<sequence>MTRFLKLISGPGVISYCNGRAEGTPVHGVLTFEEADRLAVDYVRQLGGDTNQLVAKPRPRIEGTTTSFDKKGGRQIGQVVNVRGLIIHRQVDSIQIHGNDGLTIQFGNDAKVSSLELNWKNLRPQNRYKTASPDTIKSWIKAGRAVNAGIEATLNNRRVTLRFDYSHFDSWRG</sequence>
<accession>B9XA50</accession>
<dbReference type="RefSeq" id="WP_007412698.1">
    <property type="nucleotide sequence ID" value="NZ_ABOX02000001.1"/>
</dbReference>